<evidence type="ECO:0000313" key="2">
    <source>
        <dbReference type="Proteomes" id="UP001567538"/>
    </source>
</evidence>
<gene>
    <name evidence="1" type="ORF">AAHA92_11827</name>
</gene>
<dbReference type="Proteomes" id="UP001567538">
    <property type="component" value="Unassembled WGS sequence"/>
</dbReference>
<dbReference type="AlphaFoldDB" id="A0ABD1HIA3"/>
<name>A0ABD1HIA3_SALDI</name>
<organism evidence="1 2">
    <name type="scientific">Salvia divinorum</name>
    <name type="common">Maria pastora</name>
    <name type="synonym">Diviner's sage</name>
    <dbReference type="NCBI Taxonomy" id="28513"/>
    <lineage>
        <taxon>Eukaryota</taxon>
        <taxon>Viridiplantae</taxon>
        <taxon>Streptophyta</taxon>
        <taxon>Embryophyta</taxon>
        <taxon>Tracheophyta</taxon>
        <taxon>Spermatophyta</taxon>
        <taxon>Magnoliopsida</taxon>
        <taxon>eudicotyledons</taxon>
        <taxon>Gunneridae</taxon>
        <taxon>Pentapetalae</taxon>
        <taxon>asterids</taxon>
        <taxon>lamiids</taxon>
        <taxon>Lamiales</taxon>
        <taxon>Lamiaceae</taxon>
        <taxon>Nepetoideae</taxon>
        <taxon>Mentheae</taxon>
        <taxon>Salviinae</taxon>
        <taxon>Salvia</taxon>
        <taxon>Salvia subgen. Calosphace</taxon>
    </lineage>
</organism>
<protein>
    <submittedName>
        <fullName evidence="1">Uncharacterized protein</fullName>
    </submittedName>
</protein>
<evidence type="ECO:0000313" key="1">
    <source>
        <dbReference type="EMBL" id="KAL1556171.1"/>
    </source>
</evidence>
<keyword evidence="2" id="KW-1185">Reference proteome</keyword>
<sequence length="354" mass="39645">MAAESTVSDVPKAVFTDTNLGTRLAVSVSPYITADDFKREVERAHLNCFPKFGTIMVKAVMVTRKLQRYHLSGSLPLKYAFLDSNATWFLQTDIILSNVPTRVESSKHNEAEVHKRSSAVTVLTDSVEPGGSSFENKTKCKRKKVKVRRFTYLGPSMLKVSAASCFRRKKKRKNVKKIPKMRHHSQGSTQHSLVEKELLCEYATRAEVNLCKKANSNVIAEATSETVSEPASVSGIIKKYFSDYDEVASGPESMFTRSRHIHRNPPNCSNRCEYHNNQMKSPVTVHVPPQVSRVEMPGSGALKEKRKKPDIGKRLLLASGSLGLSPSNQHSILSLCRYNDVELPFQEFSATTRR</sequence>
<proteinExistence type="predicted"/>
<comment type="caution">
    <text evidence="1">The sequence shown here is derived from an EMBL/GenBank/DDBJ whole genome shotgun (WGS) entry which is preliminary data.</text>
</comment>
<accession>A0ABD1HIA3</accession>
<dbReference type="EMBL" id="JBEAFC010000005">
    <property type="protein sequence ID" value="KAL1556171.1"/>
    <property type="molecule type" value="Genomic_DNA"/>
</dbReference>
<reference evidence="1 2" key="1">
    <citation type="submission" date="2024-06" db="EMBL/GenBank/DDBJ databases">
        <title>A chromosome level genome sequence of Diviner's sage (Salvia divinorum).</title>
        <authorList>
            <person name="Ford S.A."/>
            <person name="Ro D.-K."/>
            <person name="Ness R.W."/>
            <person name="Phillips M.A."/>
        </authorList>
    </citation>
    <scope>NUCLEOTIDE SEQUENCE [LARGE SCALE GENOMIC DNA]</scope>
    <source>
        <strain evidence="1">SAF-2024a</strain>
        <tissue evidence="1">Leaf</tissue>
    </source>
</reference>